<evidence type="ECO:0000256" key="3">
    <source>
        <dbReference type="ARBA" id="ARBA00023237"/>
    </source>
</evidence>
<dbReference type="InterPro" id="IPR013686">
    <property type="entry name" value="Polypept-transport_assoc_ShlB"/>
</dbReference>
<organism evidence="7">
    <name type="scientific">Pseudomonas putida</name>
    <name type="common">Arthrobacter siderocapsulatus</name>
    <dbReference type="NCBI Taxonomy" id="303"/>
    <lineage>
        <taxon>Bacteria</taxon>
        <taxon>Pseudomonadati</taxon>
        <taxon>Pseudomonadota</taxon>
        <taxon>Gammaproteobacteria</taxon>
        <taxon>Pseudomonadales</taxon>
        <taxon>Pseudomonadaceae</taxon>
        <taxon>Pseudomonas</taxon>
    </lineage>
</organism>
<dbReference type="PANTHER" id="PTHR34597">
    <property type="entry name" value="SLR1661 PROTEIN"/>
    <property type="match status" value="1"/>
</dbReference>
<sequence length="555" mass="62250">MRPLVVTLLMVSWACVCRAGSLPSVLDGNEVERRLPTANLPIDAYRLLSPIVRMPATQGTRPAWPANTPVTVRKVRFEGGTVYLLNDLREHYEPLVGHQVTLDELMAVTERLTERYRRDGYLLSRAYLPPQDFADGRIRVILEEGYISETQVQGDIGSAAEYLEQLLDKLKAERPLTRESFERYTGLIGRMPGGSFEADLLPTEGRDDAMRLVLRATRKPMSATLTLADGSRESAQALVDVESHAQTRFAEQLSARILLPPGDDEAHYYRLDYRQYLDAEGSRLLLSASRFRSEPRTYVPLDDGRNLRQRWDSERLAIGISQTLIAQPDQWLDVFGHFYTTADHVDVRTGDPAQQDDSDTYVRAVSFEGDWRKVEGDRLRLVSAGVHQGLDYFGARSDSARDVDFLRLRLAALQRDPLAHDWQGVVCGALYWSGNDLPDSERVLFGGQHFGRGYPADQASGDKGWGLSYELNYSLHREGTWTRLLQPYLVLDAARAWSNGRDLDRAQLASTALGLRIGDGRAYNLALELAKPLADVAQDSLDRSPRVTVSLSVSL</sequence>
<dbReference type="Pfam" id="PF08479">
    <property type="entry name" value="POTRA_2"/>
    <property type="match status" value="1"/>
</dbReference>
<evidence type="ECO:0000256" key="1">
    <source>
        <dbReference type="ARBA" id="ARBA00022452"/>
    </source>
</evidence>
<evidence type="ECO:0000256" key="4">
    <source>
        <dbReference type="SAM" id="SignalP"/>
    </source>
</evidence>
<feature type="chain" id="PRO_5008536985" evidence="4">
    <location>
        <begin position="20"/>
        <end position="555"/>
    </location>
</feature>
<proteinExistence type="predicted"/>
<evidence type="ECO:0000259" key="5">
    <source>
        <dbReference type="Pfam" id="PF03865"/>
    </source>
</evidence>
<evidence type="ECO:0000313" key="7">
    <source>
        <dbReference type="EMBL" id="ANY89534.1"/>
    </source>
</evidence>
<keyword evidence="1" id="KW-1134">Transmembrane beta strand</keyword>
<dbReference type="GO" id="GO:0008320">
    <property type="term" value="F:protein transmembrane transporter activity"/>
    <property type="evidence" value="ECO:0007669"/>
    <property type="project" value="TreeGrafter"/>
</dbReference>
<dbReference type="Gene3D" id="3.10.20.310">
    <property type="entry name" value="membrane protein fhac"/>
    <property type="match status" value="1"/>
</dbReference>
<dbReference type="RefSeq" id="WP_070090412.1">
    <property type="nucleotide sequence ID" value="NZ_CP016634.1"/>
</dbReference>
<evidence type="ECO:0000256" key="2">
    <source>
        <dbReference type="ARBA" id="ARBA00022692"/>
    </source>
</evidence>
<name>A0A1B2FBK7_PSEPU</name>
<feature type="domain" description="Polypeptide-transport-associated ShlB-type" evidence="6">
    <location>
        <begin position="71"/>
        <end position="145"/>
    </location>
</feature>
<dbReference type="PANTHER" id="PTHR34597:SF6">
    <property type="entry name" value="BLR6126 PROTEIN"/>
    <property type="match status" value="1"/>
</dbReference>
<keyword evidence="3" id="KW-0998">Cell outer membrane</keyword>
<keyword evidence="4" id="KW-0732">Signal</keyword>
<gene>
    <name evidence="7" type="primary">hxuB</name>
    <name evidence="7" type="ORF">IEC33019_4024</name>
</gene>
<dbReference type="Gene3D" id="2.40.160.50">
    <property type="entry name" value="membrane protein fhac: a member of the omp85/tpsb transporter family"/>
    <property type="match status" value="1"/>
</dbReference>
<keyword evidence="2" id="KW-0812">Transmembrane</keyword>
<dbReference type="EMBL" id="CP016634">
    <property type="protein sequence ID" value="ANY89534.1"/>
    <property type="molecule type" value="Genomic_DNA"/>
</dbReference>
<reference evidence="7" key="1">
    <citation type="submission" date="2016-07" db="EMBL/GenBank/DDBJ databases">
        <title>New class B carbapenemase carried by novel plasmid in Pseudomonas putida enviromental strain in eastern Amazonia.</title>
        <authorList>
            <person name="Souza C.O."/>
            <person name="Lima K.V."/>
            <person name="Brasiliense D.M."/>
            <person name="Perez-Chaparro P.J."/>
            <person name="Mamizuka E.M."/>
            <person name="Lima M.O."/>
            <person name="Lima L.N."/>
            <person name="McCulloch J.A."/>
        </authorList>
    </citation>
    <scope>NUCLEOTIDE SEQUENCE [LARGE SCALE GENOMIC DNA]</scope>
    <source>
        <strain evidence="7">IEC33019</strain>
    </source>
</reference>
<protein>
    <submittedName>
        <fullName evidence="7">Heme/hemopexin transporter protein HuxB</fullName>
    </submittedName>
</protein>
<dbReference type="AlphaFoldDB" id="A0A1B2FBK7"/>
<dbReference type="GO" id="GO:0098046">
    <property type="term" value="C:type V protein secretion system complex"/>
    <property type="evidence" value="ECO:0007669"/>
    <property type="project" value="TreeGrafter"/>
</dbReference>
<feature type="signal peptide" evidence="4">
    <location>
        <begin position="1"/>
        <end position="19"/>
    </location>
</feature>
<feature type="domain" description="Haemolysin activator HlyB C-terminal" evidence="5">
    <location>
        <begin position="380"/>
        <end position="516"/>
    </location>
</feature>
<dbReference type="InterPro" id="IPR051544">
    <property type="entry name" value="TPS_OM_transporter"/>
</dbReference>
<evidence type="ECO:0000259" key="6">
    <source>
        <dbReference type="Pfam" id="PF08479"/>
    </source>
</evidence>
<accession>A0A1B2FBK7</accession>
<dbReference type="InterPro" id="IPR005565">
    <property type="entry name" value="Hemolysn_activator_HlyB_C"/>
</dbReference>
<dbReference type="GO" id="GO:0046819">
    <property type="term" value="P:protein secretion by the type V secretion system"/>
    <property type="evidence" value="ECO:0007669"/>
    <property type="project" value="TreeGrafter"/>
</dbReference>
<keyword evidence="1" id="KW-0472">Membrane</keyword>
<dbReference type="Pfam" id="PF03865">
    <property type="entry name" value="ShlB"/>
    <property type="match status" value="1"/>
</dbReference>